<dbReference type="PANTHER" id="PTHR23127">
    <property type="entry name" value="CENTROMERE/MICROTUBULE BINDING PROTEIN CBF5"/>
    <property type="match status" value="1"/>
</dbReference>
<dbReference type="Proteomes" id="UP001209878">
    <property type="component" value="Unassembled WGS sequence"/>
</dbReference>
<dbReference type="EMBL" id="JAODUO010001340">
    <property type="protein sequence ID" value="KAK2166005.1"/>
    <property type="molecule type" value="Genomic_DNA"/>
</dbReference>
<dbReference type="GO" id="GO:1990481">
    <property type="term" value="P:mRNA pseudouridine synthesis"/>
    <property type="evidence" value="ECO:0007669"/>
    <property type="project" value="TreeGrafter"/>
</dbReference>
<evidence type="ECO:0000313" key="2">
    <source>
        <dbReference type="Proteomes" id="UP001209878"/>
    </source>
</evidence>
<name>A0AAD9K8J8_RIDPI</name>
<protein>
    <submittedName>
        <fullName evidence="1">Uncharacterized protein</fullName>
    </submittedName>
</protein>
<accession>A0AAD9K8J8</accession>
<sequence>MAATCHHAVLAKIKSDYGASYLPPQVWSWAVDKLTGALFQQRPLISAVKRQLRARTICESKLLEYDHKRNMEELFRQQRFQQQ</sequence>
<dbReference type="Gene3D" id="3.30.2350.10">
    <property type="entry name" value="Pseudouridine synthase"/>
    <property type="match status" value="1"/>
</dbReference>
<dbReference type="GO" id="GO:0003723">
    <property type="term" value="F:RNA binding"/>
    <property type="evidence" value="ECO:0007669"/>
    <property type="project" value="InterPro"/>
</dbReference>
<dbReference type="GO" id="GO:0031120">
    <property type="term" value="P:snRNA pseudouridine synthesis"/>
    <property type="evidence" value="ECO:0007669"/>
    <property type="project" value="TreeGrafter"/>
</dbReference>
<dbReference type="GO" id="GO:0031118">
    <property type="term" value="P:rRNA pseudouridine synthesis"/>
    <property type="evidence" value="ECO:0007669"/>
    <property type="project" value="TreeGrafter"/>
</dbReference>
<evidence type="ECO:0000313" key="1">
    <source>
        <dbReference type="EMBL" id="KAK2166005.1"/>
    </source>
</evidence>
<dbReference type="InterPro" id="IPR020103">
    <property type="entry name" value="PsdUridine_synth_cat_dom_sf"/>
</dbReference>
<dbReference type="InterPro" id="IPR004802">
    <property type="entry name" value="tRNA_PsdUridine_synth_B_fam"/>
</dbReference>
<dbReference type="GO" id="GO:0009982">
    <property type="term" value="F:pseudouridine synthase activity"/>
    <property type="evidence" value="ECO:0007669"/>
    <property type="project" value="InterPro"/>
</dbReference>
<dbReference type="GO" id="GO:0000495">
    <property type="term" value="P:box H/ACA sno(s)RNA 3'-end processing"/>
    <property type="evidence" value="ECO:0007669"/>
    <property type="project" value="TreeGrafter"/>
</dbReference>
<dbReference type="GO" id="GO:0031429">
    <property type="term" value="C:box H/ACA snoRNP complex"/>
    <property type="evidence" value="ECO:0007669"/>
    <property type="project" value="TreeGrafter"/>
</dbReference>
<dbReference type="SUPFAM" id="SSF55120">
    <property type="entry name" value="Pseudouridine synthase"/>
    <property type="match status" value="1"/>
</dbReference>
<proteinExistence type="predicted"/>
<organism evidence="1 2">
    <name type="scientific">Ridgeia piscesae</name>
    <name type="common">Tubeworm</name>
    <dbReference type="NCBI Taxonomy" id="27915"/>
    <lineage>
        <taxon>Eukaryota</taxon>
        <taxon>Metazoa</taxon>
        <taxon>Spiralia</taxon>
        <taxon>Lophotrochozoa</taxon>
        <taxon>Annelida</taxon>
        <taxon>Polychaeta</taxon>
        <taxon>Sedentaria</taxon>
        <taxon>Canalipalpata</taxon>
        <taxon>Sabellida</taxon>
        <taxon>Siboglinidae</taxon>
        <taxon>Ridgeia</taxon>
    </lineage>
</organism>
<dbReference type="AlphaFoldDB" id="A0AAD9K8J8"/>
<comment type="caution">
    <text evidence="1">The sequence shown here is derived from an EMBL/GenBank/DDBJ whole genome shotgun (WGS) entry which is preliminary data.</text>
</comment>
<gene>
    <name evidence="1" type="ORF">NP493_1340g00023</name>
</gene>
<reference evidence="1" key="1">
    <citation type="journal article" date="2023" name="Mol. Biol. Evol.">
        <title>Third-Generation Sequencing Reveals the Adaptive Role of the Epigenome in Three Deep-Sea Polychaetes.</title>
        <authorList>
            <person name="Perez M."/>
            <person name="Aroh O."/>
            <person name="Sun Y."/>
            <person name="Lan Y."/>
            <person name="Juniper S.K."/>
            <person name="Young C.R."/>
            <person name="Angers B."/>
            <person name="Qian P.Y."/>
        </authorList>
    </citation>
    <scope>NUCLEOTIDE SEQUENCE</scope>
    <source>
        <strain evidence="1">R07B-5</strain>
    </source>
</reference>
<keyword evidence="2" id="KW-1185">Reference proteome</keyword>
<dbReference type="PANTHER" id="PTHR23127:SF0">
    <property type="entry name" value="H_ACA RIBONUCLEOPROTEIN COMPLEX SUBUNIT DKC1"/>
    <property type="match status" value="1"/>
</dbReference>